<feature type="binding site" evidence="6">
    <location>
        <position position="239"/>
    </location>
    <ligand>
        <name>a divalent metal cation</name>
        <dbReference type="ChEBI" id="CHEBI:60240"/>
        <label>2</label>
        <note>catalytic</note>
    </ligand>
</feature>
<dbReference type="CDD" id="cd01086">
    <property type="entry name" value="MetAP1"/>
    <property type="match status" value="1"/>
</dbReference>
<dbReference type="GO" id="GO:0005829">
    <property type="term" value="C:cytosol"/>
    <property type="evidence" value="ECO:0007669"/>
    <property type="project" value="TreeGrafter"/>
</dbReference>
<dbReference type="SUPFAM" id="SSF55920">
    <property type="entry name" value="Creatinase/aminopeptidase"/>
    <property type="match status" value="1"/>
</dbReference>
<dbReference type="GO" id="GO:0004239">
    <property type="term" value="F:initiator methionyl aminopeptidase activity"/>
    <property type="evidence" value="ECO:0007669"/>
    <property type="project" value="UniProtKB-UniRule"/>
</dbReference>
<evidence type="ECO:0000256" key="6">
    <source>
        <dbReference type="HAMAP-Rule" id="MF_01974"/>
    </source>
</evidence>
<comment type="similarity">
    <text evidence="6">Belongs to the peptidase M24A family. Methionine aminopeptidase type 1 subfamily.</text>
</comment>
<keyword evidence="3 6" id="KW-0645">Protease</keyword>
<dbReference type="EMBL" id="QPGB01000001">
    <property type="protein sequence ID" value="RCS59569.1"/>
    <property type="molecule type" value="Genomic_DNA"/>
</dbReference>
<proteinExistence type="inferred from homology"/>
<accession>A0A368L8K9</accession>
<feature type="binding site" evidence="6">
    <location>
        <position position="208"/>
    </location>
    <ligand>
        <name>a divalent metal cation</name>
        <dbReference type="ChEBI" id="CHEBI:60240"/>
        <label>2</label>
        <note>catalytic</note>
    </ligand>
</feature>
<dbReference type="RefSeq" id="WP_114401719.1">
    <property type="nucleotide sequence ID" value="NZ_QPGB01000001.1"/>
</dbReference>
<feature type="binding site" evidence="6">
    <location>
        <position position="101"/>
    </location>
    <ligand>
        <name>a divalent metal cation</name>
        <dbReference type="ChEBI" id="CHEBI:60240"/>
        <label>1</label>
    </ligand>
</feature>
<sequence>MAITIKSPTDIEKMRVAGRLASEVLDFITPFVKPGVTTDELDQRCHDYMVNVQQSIPAPLNYCPPGYQPYPKSICTSVNHQVCHGIPGEKVLKSGDIVNLDITVIKDGYHGDTSRMFIVGEGSIAAKRLCEITYECMWLGIDQVKPGARLGDIGHVIQRHAEAQGYSIVREFCGHGIGKKFHEDPQVLHYGRPGTLEELKAGMIFTIEPMVNAGKRDIKELGDGWTIVTRDRSLSAQWEHTVLVTETGYEVLTVSAGSPMPPIHLLQSPQH</sequence>
<comment type="caution">
    <text evidence="9">The sequence shown here is derived from an EMBL/GenBank/DDBJ whole genome shotgun (WGS) entry which is preliminary data.</text>
</comment>
<evidence type="ECO:0000256" key="2">
    <source>
        <dbReference type="ARBA" id="ARBA00022438"/>
    </source>
</evidence>
<evidence type="ECO:0000259" key="8">
    <source>
        <dbReference type="Pfam" id="PF00557"/>
    </source>
</evidence>
<keyword evidence="4 6" id="KW-0479">Metal-binding</keyword>
<dbReference type="Pfam" id="PF00557">
    <property type="entry name" value="Peptidase_M24"/>
    <property type="match status" value="1"/>
</dbReference>
<evidence type="ECO:0000256" key="5">
    <source>
        <dbReference type="ARBA" id="ARBA00022801"/>
    </source>
</evidence>
<evidence type="ECO:0000256" key="3">
    <source>
        <dbReference type="ARBA" id="ARBA00022670"/>
    </source>
</evidence>
<comment type="cofactor">
    <cofactor evidence="6">
        <name>Co(2+)</name>
        <dbReference type="ChEBI" id="CHEBI:48828"/>
    </cofactor>
    <cofactor evidence="6">
        <name>Zn(2+)</name>
        <dbReference type="ChEBI" id="CHEBI:29105"/>
    </cofactor>
    <cofactor evidence="6">
        <name>Mn(2+)</name>
        <dbReference type="ChEBI" id="CHEBI:29035"/>
    </cofactor>
    <cofactor evidence="6">
        <name>Fe(2+)</name>
        <dbReference type="ChEBI" id="CHEBI:29033"/>
    </cofactor>
    <text evidence="6">Binds 2 divalent metal cations per subunit. Has a high-affinity and a low affinity metal-binding site. The true nature of the physiological cofactor is under debate. The enzyme is active with cobalt, zinc, manganese or divalent iron ions. Most likely, methionine aminopeptidases function as mononuclear Fe(2+)-metalloproteases under physiological conditions, and the catalytically relevant metal-binding site has been assigned to the histidine-containing high-affinity site.</text>
</comment>
<evidence type="ECO:0000313" key="10">
    <source>
        <dbReference type="Proteomes" id="UP000252357"/>
    </source>
</evidence>
<dbReference type="InterPro" id="IPR001714">
    <property type="entry name" value="Pept_M24_MAP"/>
</dbReference>
<evidence type="ECO:0000256" key="4">
    <source>
        <dbReference type="ARBA" id="ARBA00022723"/>
    </source>
</evidence>
<feature type="binding site" evidence="6">
    <location>
        <position position="84"/>
    </location>
    <ligand>
        <name>substrate</name>
    </ligand>
</feature>
<dbReference type="GO" id="GO:0006508">
    <property type="term" value="P:proteolysis"/>
    <property type="evidence" value="ECO:0007669"/>
    <property type="project" value="UniProtKB-KW"/>
</dbReference>
<dbReference type="PANTHER" id="PTHR43330">
    <property type="entry name" value="METHIONINE AMINOPEPTIDASE"/>
    <property type="match status" value="1"/>
</dbReference>
<dbReference type="OrthoDB" id="9802055at2"/>
<protein>
    <recommendedName>
        <fullName evidence="6 7">Methionine aminopeptidase</fullName>
        <shortName evidence="6">MAP</shortName>
        <shortName evidence="6">MetAP</shortName>
        <ecNumber evidence="6 7">3.4.11.18</ecNumber>
    </recommendedName>
    <alternativeName>
        <fullName evidence="6">Peptidase M</fullName>
    </alternativeName>
</protein>
<keyword evidence="10" id="KW-1185">Reference proteome</keyword>
<keyword evidence="2 6" id="KW-0031">Aminopeptidase</keyword>
<evidence type="ECO:0000313" key="9">
    <source>
        <dbReference type="EMBL" id="RCS59569.1"/>
    </source>
</evidence>
<dbReference type="NCBIfam" id="TIGR00500">
    <property type="entry name" value="met_pdase_I"/>
    <property type="match status" value="1"/>
</dbReference>
<evidence type="ECO:0000256" key="1">
    <source>
        <dbReference type="ARBA" id="ARBA00002521"/>
    </source>
</evidence>
<keyword evidence="5 6" id="KW-0378">Hydrolase</keyword>
<dbReference type="PROSITE" id="PS00680">
    <property type="entry name" value="MAP_1"/>
    <property type="match status" value="1"/>
</dbReference>
<dbReference type="AlphaFoldDB" id="A0A368L8K9"/>
<feature type="domain" description="Peptidase M24" evidence="8">
    <location>
        <begin position="12"/>
        <end position="246"/>
    </location>
</feature>
<gene>
    <name evidence="6 9" type="primary">map</name>
    <name evidence="9" type="ORF">DU000_02270</name>
</gene>
<dbReference type="GO" id="GO:0070006">
    <property type="term" value="F:metalloaminopeptidase activity"/>
    <property type="evidence" value="ECO:0007669"/>
    <property type="project" value="UniProtKB-UniRule"/>
</dbReference>
<feature type="binding site" evidence="6">
    <location>
        <position position="175"/>
    </location>
    <ligand>
        <name>a divalent metal cation</name>
        <dbReference type="ChEBI" id="CHEBI:60240"/>
        <label>2</label>
        <note>catalytic</note>
    </ligand>
</feature>
<dbReference type="InterPro" id="IPR000994">
    <property type="entry name" value="Pept_M24"/>
</dbReference>
<dbReference type="NCBIfam" id="NF008970">
    <property type="entry name" value="PRK12318.1"/>
    <property type="match status" value="1"/>
</dbReference>
<dbReference type="HAMAP" id="MF_01974">
    <property type="entry name" value="MetAP_1"/>
    <property type="match status" value="1"/>
</dbReference>
<dbReference type="Gene3D" id="3.90.230.10">
    <property type="entry name" value="Creatinase/methionine aminopeptidase superfamily"/>
    <property type="match status" value="1"/>
</dbReference>
<dbReference type="PANTHER" id="PTHR43330:SF27">
    <property type="entry name" value="METHIONINE AMINOPEPTIDASE"/>
    <property type="match status" value="1"/>
</dbReference>
<feature type="binding site" evidence="6">
    <location>
        <position position="239"/>
    </location>
    <ligand>
        <name>a divalent metal cation</name>
        <dbReference type="ChEBI" id="CHEBI:60240"/>
        <label>1</label>
    </ligand>
</feature>
<dbReference type="InterPro" id="IPR036005">
    <property type="entry name" value="Creatinase/aminopeptidase-like"/>
</dbReference>
<feature type="binding site" evidence="6">
    <location>
        <position position="182"/>
    </location>
    <ligand>
        <name>substrate</name>
    </ligand>
</feature>
<comment type="catalytic activity">
    <reaction evidence="6 7">
        <text>Release of N-terminal amino acids, preferentially methionine, from peptides and arylamides.</text>
        <dbReference type="EC" id="3.4.11.18"/>
    </reaction>
</comment>
<dbReference type="InterPro" id="IPR002467">
    <property type="entry name" value="Pept_M24A_MAP1"/>
</dbReference>
<dbReference type="EC" id="3.4.11.18" evidence="6 7"/>
<dbReference type="PRINTS" id="PR00599">
    <property type="entry name" value="MAPEPTIDASE"/>
</dbReference>
<reference evidence="9 10" key="1">
    <citation type="journal article" date="2018" name="Int. J. Syst. Evol. Microbiol.">
        <title>Parvibium lacunae gen. nov., sp. nov., a new member of the family Alcaligenaceae isolated from a freshwater pond.</title>
        <authorList>
            <person name="Chen W.M."/>
            <person name="Xie P.B."/>
            <person name="Hsu M.Y."/>
            <person name="Sheu S.Y."/>
        </authorList>
    </citation>
    <scope>NUCLEOTIDE SEQUENCE [LARGE SCALE GENOMIC DNA]</scope>
    <source>
        <strain evidence="9 10">KMB9</strain>
    </source>
</reference>
<feature type="binding site" evidence="6">
    <location>
        <position position="112"/>
    </location>
    <ligand>
        <name>a divalent metal cation</name>
        <dbReference type="ChEBI" id="CHEBI:60240"/>
        <label>2</label>
        <note>catalytic</note>
    </ligand>
</feature>
<evidence type="ECO:0000256" key="7">
    <source>
        <dbReference type="RuleBase" id="RU003653"/>
    </source>
</evidence>
<comment type="subunit">
    <text evidence="6">Monomer.</text>
</comment>
<organism evidence="9 10">
    <name type="scientific">Parvibium lacunae</name>
    <dbReference type="NCBI Taxonomy" id="1888893"/>
    <lineage>
        <taxon>Bacteria</taxon>
        <taxon>Pseudomonadati</taxon>
        <taxon>Pseudomonadota</taxon>
        <taxon>Betaproteobacteria</taxon>
        <taxon>Burkholderiales</taxon>
        <taxon>Alcaligenaceae</taxon>
        <taxon>Parvibium</taxon>
    </lineage>
</organism>
<dbReference type="GO" id="GO:0046872">
    <property type="term" value="F:metal ion binding"/>
    <property type="evidence" value="ECO:0007669"/>
    <property type="project" value="UniProtKB-UniRule"/>
</dbReference>
<comment type="function">
    <text evidence="1 6">Removes the N-terminal methionine from nascent proteins. The N-terminal methionine is often cleaved when the second residue in the primary sequence is small and uncharged (Met-Ala-, Cys, Gly, Pro, Ser, Thr, or Val). Requires deformylation of the N(alpha)-formylated initiator methionine before it can be hydrolyzed.</text>
</comment>
<feature type="binding site" evidence="6">
    <location>
        <position position="112"/>
    </location>
    <ligand>
        <name>a divalent metal cation</name>
        <dbReference type="ChEBI" id="CHEBI:60240"/>
        <label>1</label>
    </ligand>
</feature>
<name>A0A368L8K9_9BURK</name>
<dbReference type="Proteomes" id="UP000252357">
    <property type="component" value="Unassembled WGS sequence"/>
</dbReference>